<evidence type="ECO:0000313" key="3">
    <source>
        <dbReference type="Proteomes" id="UP000095463"/>
    </source>
</evidence>
<dbReference type="CDD" id="cd00038">
    <property type="entry name" value="CAP_ED"/>
    <property type="match status" value="1"/>
</dbReference>
<dbReference type="InterPro" id="IPR000595">
    <property type="entry name" value="cNMP-bd_dom"/>
</dbReference>
<dbReference type="PRINTS" id="PR00103">
    <property type="entry name" value="CAMPKINASE"/>
</dbReference>
<name>A0A1E5XRQ4_9HYPH</name>
<dbReference type="OrthoDB" id="9809206at2"/>
<dbReference type="InterPro" id="IPR050397">
    <property type="entry name" value="Env_Response_Regulators"/>
</dbReference>
<dbReference type="Proteomes" id="UP000095463">
    <property type="component" value="Unassembled WGS sequence"/>
</dbReference>
<dbReference type="SUPFAM" id="SSF51206">
    <property type="entry name" value="cAMP-binding domain-like"/>
    <property type="match status" value="1"/>
</dbReference>
<comment type="caution">
    <text evidence="2">The sequence shown here is derived from an EMBL/GenBank/DDBJ whole genome shotgun (WGS) entry which is preliminary data.</text>
</comment>
<organism evidence="2 3">
    <name type="scientific">Devosia insulae DS-56</name>
    <dbReference type="NCBI Taxonomy" id="1116389"/>
    <lineage>
        <taxon>Bacteria</taxon>
        <taxon>Pseudomonadati</taxon>
        <taxon>Pseudomonadota</taxon>
        <taxon>Alphaproteobacteria</taxon>
        <taxon>Hyphomicrobiales</taxon>
        <taxon>Devosiaceae</taxon>
        <taxon>Devosia</taxon>
    </lineage>
</organism>
<dbReference type="AlphaFoldDB" id="A0A1E5XRQ4"/>
<dbReference type="PROSITE" id="PS50042">
    <property type="entry name" value="CNMP_BINDING_3"/>
    <property type="match status" value="1"/>
</dbReference>
<reference evidence="2 3" key="1">
    <citation type="journal article" date="2015" name="Genome Announc.">
        <title>Genome Assemblies of Three Soil-Associated Devosia species: D. insulae, D. limi, and D. soli.</title>
        <authorList>
            <person name="Hassan Y.I."/>
            <person name="Lepp D."/>
            <person name="Zhou T."/>
        </authorList>
    </citation>
    <scope>NUCLEOTIDE SEQUENCE [LARGE SCALE GENOMIC DNA]</scope>
    <source>
        <strain evidence="2 3">DS-56</strain>
    </source>
</reference>
<sequence length="121" mass="13322">MDFQVLSRLGGERRHYTAGEVIFRSGEPGDELLVVRSGTVAIEVRGTIVERLGESEIFGEMALVEAKPRSATVIAETDCVVVPISEKQFLAMVEYAPTFALAVIRVLAHRLRESNAHRRAA</sequence>
<dbReference type="EMBL" id="LAJE02000164">
    <property type="protein sequence ID" value="OEO31269.1"/>
    <property type="molecule type" value="Genomic_DNA"/>
</dbReference>
<dbReference type="Pfam" id="PF00027">
    <property type="entry name" value="cNMP_binding"/>
    <property type="match status" value="1"/>
</dbReference>
<dbReference type="PANTHER" id="PTHR24567:SF74">
    <property type="entry name" value="HTH-TYPE TRANSCRIPTIONAL REGULATOR ARCR"/>
    <property type="match status" value="1"/>
</dbReference>
<feature type="domain" description="Cyclic nucleotide-binding" evidence="1">
    <location>
        <begin position="12"/>
        <end position="93"/>
    </location>
</feature>
<dbReference type="PROSITE" id="PS00889">
    <property type="entry name" value="CNMP_BINDING_2"/>
    <property type="match status" value="1"/>
</dbReference>
<dbReference type="GO" id="GO:0005829">
    <property type="term" value="C:cytosol"/>
    <property type="evidence" value="ECO:0007669"/>
    <property type="project" value="TreeGrafter"/>
</dbReference>
<dbReference type="InterPro" id="IPR014710">
    <property type="entry name" value="RmlC-like_jellyroll"/>
</dbReference>
<evidence type="ECO:0000313" key="2">
    <source>
        <dbReference type="EMBL" id="OEO31269.1"/>
    </source>
</evidence>
<accession>A0A1E5XRQ4</accession>
<dbReference type="InterPro" id="IPR018488">
    <property type="entry name" value="cNMP-bd_CS"/>
</dbReference>
<protein>
    <recommendedName>
        <fullName evidence="1">Cyclic nucleotide-binding domain-containing protein</fullName>
    </recommendedName>
</protein>
<evidence type="ECO:0000259" key="1">
    <source>
        <dbReference type="PROSITE" id="PS50042"/>
    </source>
</evidence>
<dbReference type="Gene3D" id="2.60.120.10">
    <property type="entry name" value="Jelly Rolls"/>
    <property type="match status" value="1"/>
</dbReference>
<proteinExistence type="predicted"/>
<dbReference type="SMART" id="SM00100">
    <property type="entry name" value="cNMP"/>
    <property type="match status" value="1"/>
</dbReference>
<dbReference type="InterPro" id="IPR018490">
    <property type="entry name" value="cNMP-bd_dom_sf"/>
</dbReference>
<gene>
    <name evidence="2" type="ORF">VW23_017200</name>
</gene>
<dbReference type="PANTHER" id="PTHR24567">
    <property type="entry name" value="CRP FAMILY TRANSCRIPTIONAL REGULATORY PROTEIN"/>
    <property type="match status" value="1"/>
</dbReference>
<keyword evidence="3" id="KW-1185">Reference proteome</keyword>
<dbReference type="GO" id="GO:0003700">
    <property type="term" value="F:DNA-binding transcription factor activity"/>
    <property type="evidence" value="ECO:0007669"/>
    <property type="project" value="TreeGrafter"/>
</dbReference>